<dbReference type="Proteomes" id="UP000820818">
    <property type="component" value="Linkage Group LG2"/>
</dbReference>
<feature type="region of interest" description="Disordered" evidence="9">
    <location>
        <begin position="789"/>
        <end position="843"/>
    </location>
</feature>
<dbReference type="Pfam" id="PF00249">
    <property type="entry name" value="Myb_DNA-binding"/>
    <property type="match status" value="1"/>
</dbReference>
<feature type="compositionally biased region" description="Gly residues" evidence="9">
    <location>
        <begin position="798"/>
        <end position="822"/>
    </location>
</feature>
<dbReference type="FunFam" id="3.30.160.60:FF:000656">
    <property type="entry name" value="Zinc finger protein 541"/>
    <property type="match status" value="1"/>
</dbReference>
<feature type="compositionally biased region" description="Low complexity" evidence="9">
    <location>
        <begin position="1778"/>
        <end position="1809"/>
    </location>
</feature>
<evidence type="ECO:0000256" key="2">
    <source>
        <dbReference type="ARBA" id="ARBA00022723"/>
    </source>
</evidence>
<dbReference type="PANTHER" id="PTHR16089:SF40">
    <property type="entry name" value="SUPPRESSOR OF ACTIVATED EGL-4 PROTEIN 1"/>
    <property type="match status" value="1"/>
</dbReference>
<dbReference type="InterPro" id="IPR017884">
    <property type="entry name" value="SANT_dom"/>
</dbReference>
<feature type="compositionally biased region" description="Low complexity" evidence="9">
    <location>
        <begin position="866"/>
        <end position="886"/>
    </location>
</feature>
<comment type="subcellular location">
    <subcellularLocation>
        <location evidence="1">Nucleus</location>
    </subcellularLocation>
</comment>
<feature type="region of interest" description="Disordered" evidence="9">
    <location>
        <begin position="140"/>
        <end position="160"/>
    </location>
</feature>
<keyword evidence="4 8" id="KW-0863">Zinc-finger</keyword>
<protein>
    <recommendedName>
        <fullName evidence="14">Zinc finger protein 541</fullName>
    </recommendedName>
</protein>
<dbReference type="Pfam" id="PF13912">
    <property type="entry name" value="zf-C2H2_6"/>
    <property type="match status" value="2"/>
</dbReference>
<dbReference type="GO" id="GO:0003714">
    <property type="term" value="F:transcription corepressor activity"/>
    <property type="evidence" value="ECO:0007669"/>
    <property type="project" value="TreeGrafter"/>
</dbReference>
<feature type="region of interest" description="Disordered" evidence="9">
    <location>
        <begin position="1177"/>
        <end position="1196"/>
    </location>
</feature>
<dbReference type="InterPro" id="IPR013087">
    <property type="entry name" value="Znf_C2H2_type"/>
</dbReference>
<feature type="compositionally biased region" description="Basic residues" evidence="9">
    <location>
        <begin position="1004"/>
        <end position="1013"/>
    </location>
</feature>
<feature type="compositionally biased region" description="Polar residues" evidence="9">
    <location>
        <begin position="1182"/>
        <end position="1191"/>
    </location>
</feature>
<reference evidence="12 13" key="1">
    <citation type="submission" date="2022-05" db="EMBL/GenBank/DDBJ databases">
        <title>A multi-omics perspective on studying reproductive biology in Daphnia sinensis.</title>
        <authorList>
            <person name="Jia J."/>
        </authorList>
    </citation>
    <scope>NUCLEOTIDE SEQUENCE [LARGE SCALE GENOMIC DNA]</scope>
    <source>
        <strain evidence="12 13">WSL</strain>
    </source>
</reference>
<evidence type="ECO:0000256" key="8">
    <source>
        <dbReference type="PROSITE-ProRule" id="PRU00042"/>
    </source>
</evidence>
<dbReference type="SUPFAM" id="SSF46689">
    <property type="entry name" value="Homeodomain-like"/>
    <property type="match status" value="1"/>
</dbReference>
<feature type="region of interest" description="Disordered" evidence="9">
    <location>
        <begin position="248"/>
        <end position="325"/>
    </location>
</feature>
<dbReference type="InterPro" id="IPR009057">
    <property type="entry name" value="Homeodomain-like_sf"/>
</dbReference>
<evidence type="ECO:0000256" key="3">
    <source>
        <dbReference type="ARBA" id="ARBA00022737"/>
    </source>
</evidence>
<evidence type="ECO:0000259" key="11">
    <source>
        <dbReference type="PROSITE" id="PS51293"/>
    </source>
</evidence>
<dbReference type="GO" id="GO:0006357">
    <property type="term" value="P:regulation of transcription by RNA polymerase II"/>
    <property type="evidence" value="ECO:0007669"/>
    <property type="project" value="TreeGrafter"/>
</dbReference>
<comment type="caution">
    <text evidence="12">The sequence shown here is derived from an EMBL/GenBank/DDBJ whole genome shotgun (WGS) entry which is preliminary data.</text>
</comment>
<keyword evidence="3" id="KW-0677">Repeat</keyword>
<feature type="region of interest" description="Disordered" evidence="9">
    <location>
        <begin position="1432"/>
        <end position="1454"/>
    </location>
</feature>
<evidence type="ECO:0000259" key="10">
    <source>
        <dbReference type="PROSITE" id="PS50157"/>
    </source>
</evidence>
<feature type="compositionally biased region" description="Low complexity" evidence="9">
    <location>
        <begin position="463"/>
        <end position="480"/>
    </location>
</feature>
<dbReference type="GO" id="GO:0003677">
    <property type="term" value="F:DNA binding"/>
    <property type="evidence" value="ECO:0007669"/>
    <property type="project" value="UniProtKB-KW"/>
</dbReference>
<evidence type="ECO:0000313" key="12">
    <source>
        <dbReference type="EMBL" id="KAI9563329.1"/>
    </source>
</evidence>
<dbReference type="SMART" id="SM00717">
    <property type="entry name" value="SANT"/>
    <property type="match status" value="1"/>
</dbReference>
<evidence type="ECO:0000256" key="1">
    <source>
        <dbReference type="ARBA" id="ARBA00004123"/>
    </source>
</evidence>
<feature type="region of interest" description="Disordered" evidence="9">
    <location>
        <begin position="682"/>
        <end position="754"/>
    </location>
</feature>
<dbReference type="PANTHER" id="PTHR16089">
    <property type="entry name" value="REST COREPRESSOR COREST PROTEIN-RELATED"/>
    <property type="match status" value="1"/>
</dbReference>
<feature type="compositionally biased region" description="Low complexity" evidence="9">
    <location>
        <begin position="420"/>
        <end position="431"/>
    </location>
</feature>
<gene>
    <name evidence="12" type="ORF">GHT06_010790</name>
</gene>
<name>A0AAD5KYV6_9CRUS</name>
<feature type="compositionally biased region" description="Polar residues" evidence="9">
    <location>
        <begin position="1743"/>
        <end position="1753"/>
    </location>
</feature>
<dbReference type="Pfam" id="PF00096">
    <property type="entry name" value="zf-C2H2"/>
    <property type="match status" value="2"/>
</dbReference>
<proteinExistence type="predicted"/>
<evidence type="ECO:0000256" key="6">
    <source>
        <dbReference type="ARBA" id="ARBA00023125"/>
    </source>
</evidence>
<evidence type="ECO:0000256" key="9">
    <source>
        <dbReference type="SAM" id="MobiDB-lite"/>
    </source>
</evidence>
<feature type="domain" description="C2H2-type" evidence="10">
    <location>
        <begin position="351"/>
        <end position="378"/>
    </location>
</feature>
<dbReference type="InterPro" id="IPR001005">
    <property type="entry name" value="SANT/Myb"/>
</dbReference>
<dbReference type="FunFam" id="3.30.160.60:FF:000744">
    <property type="entry name" value="zinc finger E-box-binding homeobox 1"/>
    <property type="match status" value="1"/>
</dbReference>
<feature type="compositionally biased region" description="Basic residues" evidence="9">
    <location>
        <begin position="1755"/>
        <end position="1769"/>
    </location>
</feature>
<dbReference type="InterPro" id="IPR051066">
    <property type="entry name" value="Trans_reg/Corepressor"/>
</dbReference>
<keyword evidence="7" id="KW-0539">Nucleus</keyword>
<feature type="region of interest" description="Disordered" evidence="9">
    <location>
        <begin position="1743"/>
        <end position="1809"/>
    </location>
</feature>
<dbReference type="SUPFAM" id="SSF57667">
    <property type="entry name" value="beta-beta-alpha zinc fingers"/>
    <property type="match status" value="2"/>
</dbReference>
<feature type="compositionally biased region" description="Polar residues" evidence="9">
    <location>
        <begin position="856"/>
        <end position="865"/>
    </location>
</feature>
<accession>A0AAD5KYV6</accession>
<dbReference type="PROSITE" id="PS51293">
    <property type="entry name" value="SANT"/>
    <property type="match status" value="1"/>
</dbReference>
<dbReference type="InterPro" id="IPR036236">
    <property type="entry name" value="Znf_C2H2_sf"/>
</dbReference>
<dbReference type="EMBL" id="WJBH02000002">
    <property type="protein sequence ID" value="KAI9563329.1"/>
    <property type="molecule type" value="Genomic_DNA"/>
</dbReference>
<feature type="region of interest" description="Disordered" evidence="9">
    <location>
        <begin position="452"/>
        <end position="493"/>
    </location>
</feature>
<keyword evidence="5" id="KW-0862">Zinc</keyword>
<feature type="region of interest" description="Disordered" evidence="9">
    <location>
        <begin position="856"/>
        <end position="886"/>
    </location>
</feature>
<feature type="compositionally biased region" description="Polar residues" evidence="9">
    <location>
        <begin position="481"/>
        <end position="491"/>
    </location>
</feature>
<dbReference type="Gene3D" id="1.10.10.60">
    <property type="entry name" value="Homeodomain-like"/>
    <property type="match status" value="1"/>
</dbReference>
<feature type="compositionally biased region" description="Polar residues" evidence="9">
    <location>
        <begin position="618"/>
        <end position="637"/>
    </location>
</feature>
<feature type="compositionally biased region" description="Low complexity" evidence="9">
    <location>
        <begin position="727"/>
        <end position="751"/>
    </location>
</feature>
<feature type="domain" description="SANT" evidence="11">
    <location>
        <begin position="1541"/>
        <end position="1592"/>
    </location>
</feature>
<feature type="compositionally biased region" description="Low complexity" evidence="9">
    <location>
        <begin position="692"/>
        <end position="701"/>
    </location>
</feature>
<evidence type="ECO:0000256" key="7">
    <source>
        <dbReference type="ARBA" id="ARBA00023242"/>
    </source>
</evidence>
<dbReference type="PROSITE" id="PS50157">
    <property type="entry name" value="ZINC_FINGER_C2H2_2"/>
    <property type="match status" value="5"/>
</dbReference>
<dbReference type="GO" id="GO:0005667">
    <property type="term" value="C:transcription regulator complex"/>
    <property type="evidence" value="ECO:0007669"/>
    <property type="project" value="TreeGrafter"/>
</dbReference>
<feature type="region of interest" description="Disordered" evidence="9">
    <location>
        <begin position="397"/>
        <end position="431"/>
    </location>
</feature>
<feature type="domain" description="C2H2-type" evidence="10">
    <location>
        <begin position="758"/>
        <end position="782"/>
    </location>
</feature>
<keyword evidence="6" id="KW-0238">DNA-binding</keyword>
<dbReference type="PROSITE" id="PS00028">
    <property type="entry name" value="ZINC_FINGER_C2H2_1"/>
    <property type="match status" value="4"/>
</dbReference>
<evidence type="ECO:0000256" key="4">
    <source>
        <dbReference type="ARBA" id="ARBA00022771"/>
    </source>
</evidence>
<feature type="region of interest" description="Disordered" evidence="9">
    <location>
        <begin position="616"/>
        <end position="650"/>
    </location>
</feature>
<feature type="domain" description="C2H2-type" evidence="10">
    <location>
        <begin position="1705"/>
        <end position="1732"/>
    </location>
</feature>
<evidence type="ECO:0000313" key="13">
    <source>
        <dbReference type="Proteomes" id="UP000820818"/>
    </source>
</evidence>
<dbReference type="GO" id="GO:0008270">
    <property type="term" value="F:zinc ion binding"/>
    <property type="evidence" value="ECO:0007669"/>
    <property type="project" value="UniProtKB-KW"/>
</dbReference>
<evidence type="ECO:0000256" key="5">
    <source>
        <dbReference type="ARBA" id="ARBA00022833"/>
    </source>
</evidence>
<sequence length="1809" mass="187357">MTAIDASVSELSSSLAVRRPLSMLLPPSPSSEFALFASASSTSASQAINASPGGAGTTNGVVVLPTELLVATESSALQLVGCYGDHSANHASKLELNREDRRHLVAIGGVGDGSRCSSNGSNNNWLADLSVEVCKVETIGEEGSDNSGGGGGGGGSGGGECGSDDWDESVFFEAAAAAAASCCATGQSSHLHQNQHQHDVGNNLDVLLGNPNLHHSSGGTDLLELDVQNCCTVDFPLSPKQLLLGGGGGGVGGGSSGNSRSSSSSISSSSSNSNSSCCPEDGQLIASAGLLSSPPSTPSPSSSGGGGSTRQLQQQQPLPQPPQPCSMCSKVFTSTSALAKHKLTHSDERRFSCQLCGKAFKRQDHLNGHLITHREKKPFECRADGCGKSYCDARSLRRHQDNHHAPPGSLALAGTVQQPSSPTGLASSRSASSASSNAGLFISELSGGSPGLVMPTAGSAHYPAPGSNGSSTTSSGANSGHFQVNQASENGQPFAGWVTNSAATSGHDAIMSLDSCAAQYGSVPPGTASGDRYMPAENQDGHQAQVTWTSAPAESVSPSKGGKKQGTNAAAAMKIAEKPNNKVDGAGTNGKIPSPSTATAGAAVVVVKSAKKAKASKMQQNGKAAAGATSTKNNGNSKKIAPDSSMAANNDGLTTQQLELIQEIMRQTQEQHRLMQEEQQLIQHKPAHQPAHHASSGPATTKAKKANNKVKWTSPPPSTANNSDPNQASGQSTATSNASAAPAGDPSAANGGVSGRPVECNVCQRRFKNTPALNGHMRLHGGFLKKEAECSGASGSANGSGGGGSNGNSGGGGGGSGSGGGSSKKPGESKKDPNTPPLQTASVSVRALIEEKIIQRRNNMAANNPSTSTTPTCSSSGSTSGTTTSVVATAAAPTSSASSVVVVQQEQQQQHSHALPISVQSVNPAPEASVMLMDVLEEDQREPMDVQSQQPLVPKLEPEGYFEGSLLALSPVSLHRALEGDMDAIPDDDPASNEGGVSSGLHNLHQHHHHHNHHGENFFSTSSSSSSALSEVPLLDDSVFHQVSAAAASALLSDISSLDLQSYMDSGNGGGNHSQQQHGQNGVGQYSDLSQYLASSAGDHVNESVVVDSSGMYGHDAASGFQHHSDGSYVYHQHETSVGVVAGLVSAAFGFDPSPSTPLSSLCSPQHYVQHQYQQHGHQPDYTHSSNSVDTCSGGGGGGYQSMLMPGVDASPYTPSPSPVSPSVTCSTLPHLQRFQPQQQQQQQQDAVGFYSTSSFSGGGAGHNNAQSNFMIDCANSVLYNMEAGGGGGWDHAADLTTVATDALPQLMEQDQPSEQMDQQQQSSPVLLKPVKVKKSRPSRAKKAMDGMEAGEIKKRKTMAGTGKKCTKRSEDADDVLMLGKGNNSGKGDGQFFSAMNLSSASSAGRHCLMLNPKRNGVGLYWNLVRDKLVSPPQVPSSSGAGGSRQKSRVRIGKDHQCAALPRCKKKEANKERESAVLCWSANLAGGQSAELGRLLAWSCSPALPGPKRSEEEVLAVVTHFHGDIQAAKLHLLTQSSNQSSVLNHWTPEEMTVFHAALLQHGKDFPQVAQHLPSKTASQCIQFYYLWKKVCRPHEYASIKRSMVGGPTAAPQSCSPSLMDESSLCDWRDVGCSENDLISLTQPAVVATATSQDCSTSSSPSSLLLLSPCEFADCHAISSNRATPRRYQGNQSNASPSISLADKLYPCSVCHKVFDKVKSRSAHMKTHKSASTAAAAAASTAANGQDNCSSMSGNKNRKNHHHHVHHHKSPSLAGGALTPASPVSTTSHSSLSSTSCSLPSPYLPSQSLF</sequence>
<dbReference type="Gene3D" id="3.30.160.60">
    <property type="entry name" value="Classic Zinc Finger"/>
    <property type="match status" value="3"/>
</dbReference>
<dbReference type="SMART" id="SM00355">
    <property type="entry name" value="ZnF_C2H2"/>
    <property type="match status" value="5"/>
</dbReference>
<dbReference type="GO" id="GO:0000118">
    <property type="term" value="C:histone deacetylase complex"/>
    <property type="evidence" value="ECO:0007669"/>
    <property type="project" value="TreeGrafter"/>
</dbReference>
<feature type="region of interest" description="Disordered" evidence="9">
    <location>
        <begin position="1203"/>
        <end position="1227"/>
    </location>
</feature>
<evidence type="ECO:0008006" key="14">
    <source>
        <dbReference type="Google" id="ProtNLM"/>
    </source>
</evidence>
<feature type="compositionally biased region" description="Low complexity" evidence="9">
    <location>
        <begin position="289"/>
        <end position="302"/>
    </location>
</feature>
<feature type="domain" description="C2H2-type" evidence="10">
    <location>
        <begin position="323"/>
        <end position="350"/>
    </location>
</feature>
<feature type="domain" description="C2H2-type" evidence="10">
    <location>
        <begin position="379"/>
        <end position="403"/>
    </location>
</feature>
<organism evidence="12 13">
    <name type="scientific">Daphnia sinensis</name>
    <dbReference type="NCBI Taxonomy" id="1820382"/>
    <lineage>
        <taxon>Eukaryota</taxon>
        <taxon>Metazoa</taxon>
        <taxon>Ecdysozoa</taxon>
        <taxon>Arthropoda</taxon>
        <taxon>Crustacea</taxon>
        <taxon>Branchiopoda</taxon>
        <taxon>Diplostraca</taxon>
        <taxon>Cladocera</taxon>
        <taxon>Anomopoda</taxon>
        <taxon>Daphniidae</taxon>
        <taxon>Daphnia</taxon>
        <taxon>Daphnia similis group</taxon>
    </lineage>
</organism>
<keyword evidence="2" id="KW-0479">Metal-binding</keyword>
<dbReference type="FunFam" id="1.10.10.60:FF:000012">
    <property type="entry name" value="Metastasis-associated 1 family, member 3"/>
    <property type="match status" value="1"/>
</dbReference>
<feature type="compositionally biased region" description="Gly residues" evidence="9">
    <location>
        <begin position="146"/>
        <end position="160"/>
    </location>
</feature>
<feature type="compositionally biased region" description="Low complexity" evidence="9">
    <location>
        <begin position="257"/>
        <end position="276"/>
    </location>
</feature>
<feature type="compositionally biased region" description="Acidic residues" evidence="9">
    <location>
        <begin position="981"/>
        <end position="991"/>
    </location>
</feature>
<feature type="region of interest" description="Disordered" evidence="9">
    <location>
        <begin position="981"/>
        <end position="1023"/>
    </location>
</feature>
<keyword evidence="13" id="KW-1185">Reference proteome</keyword>